<evidence type="ECO:0000313" key="2">
    <source>
        <dbReference type="EMBL" id="OPF86946.1"/>
    </source>
</evidence>
<dbReference type="InterPro" id="IPR021560">
    <property type="entry name" value="DUF3021"/>
</dbReference>
<keyword evidence="1" id="KW-0812">Transmembrane</keyword>
<gene>
    <name evidence="2" type="ORF">BW731_01380</name>
</gene>
<evidence type="ECO:0000256" key="1">
    <source>
        <dbReference type="SAM" id="Phobius"/>
    </source>
</evidence>
<proteinExistence type="predicted"/>
<dbReference type="Proteomes" id="UP000189970">
    <property type="component" value="Unassembled WGS sequence"/>
</dbReference>
<name>A0A1V4DF41_9ENTE</name>
<keyword evidence="3" id="KW-1185">Reference proteome</keyword>
<evidence type="ECO:0000313" key="3">
    <source>
        <dbReference type="Proteomes" id="UP000189970"/>
    </source>
</evidence>
<reference evidence="2 3" key="1">
    <citation type="submission" date="2017-02" db="EMBL/GenBank/DDBJ databases">
        <title>Vagococcus cremeus sp. nov., isolated from the small intestine of a marten, Martes flavigula.</title>
        <authorList>
            <person name="Tak E.J."/>
            <person name="Bae J.-W."/>
        </authorList>
    </citation>
    <scope>NUCLEOTIDE SEQUENCE [LARGE SCALE GENOMIC DNA]</scope>
    <source>
        <strain evidence="2 3">D7T301</strain>
    </source>
</reference>
<protein>
    <recommendedName>
        <fullName evidence="4">DUF3021 domain-containing protein</fullName>
    </recommendedName>
</protein>
<feature type="transmembrane region" description="Helical" evidence="1">
    <location>
        <begin position="12"/>
        <end position="31"/>
    </location>
</feature>
<dbReference type="AlphaFoldDB" id="A0A1V4DF41"/>
<keyword evidence="1" id="KW-0472">Membrane</keyword>
<feature type="transmembrane region" description="Helical" evidence="1">
    <location>
        <begin position="114"/>
        <end position="136"/>
    </location>
</feature>
<feature type="transmembrane region" description="Helical" evidence="1">
    <location>
        <begin position="51"/>
        <end position="75"/>
    </location>
</feature>
<sequence length="149" mass="17304">MNKHIVFQIFSGFKTGVFIGLMFSIFFSFIYSGDLFYPMPPAFIDKFSSELIAFIVSVFLWGVIGIIFTLTNFIFTSTDWSITRMTVSHAVISYCLFLPIAIFLDWINFSVTNIVTFTMIYLFIYAILWVISIIRVKKEINSINKHIKE</sequence>
<accession>A0A1V4DF41</accession>
<organism evidence="2 3">
    <name type="scientific">Vagococcus martis</name>
    <dbReference type="NCBI Taxonomy" id="1768210"/>
    <lineage>
        <taxon>Bacteria</taxon>
        <taxon>Bacillati</taxon>
        <taxon>Bacillota</taxon>
        <taxon>Bacilli</taxon>
        <taxon>Lactobacillales</taxon>
        <taxon>Enterococcaceae</taxon>
        <taxon>Vagococcus</taxon>
    </lineage>
</organism>
<dbReference type="EMBL" id="MVAB01000001">
    <property type="protein sequence ID" value="OPF86946.1"/>
    <property type="molecule type" value="Genomic_DNA"/>
</dbReference>
<evidence type="ECO:0008006" key="4">
    <source>
        <dbReference type="Google" id="ProtNLM"/>
    </source>
</evidence>
<dbReference type="RefSeq" id="WP_079345072.1">
    <property type="nucleotide sequence ID" value="NZ_MVAB01000001.1"/>
</dbReference>
<feature type="transmembrane region" description="Helical" evidence="1">
    <location>
        <begin position="87"/>
        <end position="108"/>
    </location>
</feature>
<keyword evidence="1" id="KW-1133">Transmembrane helix</keyword>
<comment type="caution">
    <text evidence="2">The sequence shown here is derived from an EMBL/GenBank/DDBJ whole genome shotgun (WGS) entry which is preliminary data.</text>
</comment>
<dbReference type="Pfam" id="PF11457">
    <property type="entry name" value="DUF3021"/>
    <property type="match status" value="1"/>
</dbReference>